<organism evidence="1 2">
    <name type="scientific">Pseudoleptotrichia goodfellowii F0264</name>
    <dbReference type="NCBI Taxonomy" id="596323"/>
    <lineage>
        <taxon>Bacteria</taxon>
        <taxon>Fusobacteriati</taxon>
        <taxon>Fusobacteriota</taxon>
        <taxon>Fusobacteriia</taxon>
        <taxon>Fusobacteriales</taxon>
        <taxon>Leptotrichiaceae</taxon>
        <taxon>Pseudoleptotrichia</taxon>
    </lineage>
</organism>
<name>D0GN52_9FUSO</name>
<keyword evidence="2" id="KW-1185">Reference proteome</keyword>
<reference evidence="1 2" key="1">
    <citation type="submission" date="2009-10" db="EMBL/GenBank/DDBJ databases">
        <authorList>
            <person name="Harkins D.M."/>
            <person name="Madupu R."/>
            <person name="Durkin A.S."/>
            <person name="Torralba M."/>
            <person name="Methe B."/>
            <person name="Sutton G.G."/>
            <person name="Strausberg R.L."/>
            <person name="Nelson K.E."/>
        </authorList>
    </citation>
    <scope>NUCLEOTIDE SEQUENCE [LARGE SCALE GENOMIC DNA]</scope>
    <source>
        <strain evidence="1 2">F0264</strain>
    </source>
</reference>
<sequence>DDKMLAAVSVAVMEAAGETENSYIRVKSIREIR</sequence>
<feature type="non-terminal residue" evidence="1">
    <location>
        <position position="1"/>
    </location>
</feature>
<protein>
    <submittedName>
        <fullName evidence="1">Uncharacterized protein</fullName>
    </submittedName>
</protein>
<dbReference type="AlphaFoldDB" id="D0GN52"/>
<proteinExistence type="predicted"/>
<accession>D0GN52</accession>
<evidence type="ECO:0000313" key="2">
    <source>
        <dbReference type="Proteomes" id="UP000004226"/>
    </source>
</evidence>
<dbReference type="Proteomes" id="UP000004226">
    <property type="component" value="Unassembled WGS sequence"/>
</dbReference>
<gene>
    <name evidence="1" type="ORF">HMPREF0554_1843</name>
</gene>
<evidence type="ECO:0000313" key="1">
    <source>
        <dbReference type="EMBL" id="EEY34426.1"/>
    </source>
</evidence>
<comment type="caution">
    <text evidence="1">The sequence shown here is derived from an EMBL/GenBank/DDBJ whole genome shotgun (WGS) entry which is preliminary data.</text>
</comment>
<dbReference type="EMBL" id="ADAD01000160">
    <property type="protein sequence ID" value="EEY34426.1"/>
    <property type="molecule type" value="Genomic_DNA"/>
</dbReference>